<protein>
    <recommendedName>
        <fullName evidence="3">Peptide chain release factor 1 (ERF1)</fullName>
    </recommendedName>
</protein>
<dbReference type="InterPro" id="IPR042226">
    <property type="entry name" value="eFR1_2_sf"/>
</dbReference>
<organism evidence="1 2">
    <name type="scientific">Marinactinospora thermotolerans DSM 45154</name>
    <dbReference type="NCBI Taxonomy" id="1122192"/>
    <lineage>
        <taxon>Bacteria</taxon>
        <taxon>Bacillati</taxon>
        <taxon>Actinomycetota</taxon>
        <taxon>Actinomycetes</taxon>
        <taxon>Streptosporangiales</taxon>
        <taxon>Nocardiopsidaceae</taxon>
        <taxon>Marinactinospora</taxon>
    </lineage>
</organism>
<name>A0A1T4NAI2_9ACTN</name>
<dbReference type="STRING" id="1122192.SAMN02745673_01362"/>
<evidence type="ECO:0000313" key="1">
    <source>
        <dbReference type="EMBL" id="SJZ76279.1"/>
    </source>
</evidence>
<gene>
    <name evidence="1" type="ORF">SAMN02745673_01362</name>
</gene>
<dbReference type="SUPFAM" id="SSF53137">
    <property type="entry name" value="Translational machinery components"/>
    <property type="match status" value="1"/>
</dbReference>
<evidence type="ECO:0000313" key="2">
    <source>
        <dbReference type="Proteomes" id="UP000190637"/>
    </source>
</evidence>
<reference evidence="1 2" key="1">
    <citation type="submission" date="2017-02" db="EMBL/GenBank/DDBJ databases">
        <authorList>
            <person name="Peterson S.W."/>
        </authorList>
    </citation>
    <scope>NUCLEOTIDE SEQUENCE [LARGE SCALE GENOMIC DNA]</scope>
    <source>
        <strain evidence="1 2">DSM 45154</strain>
    </source>
</reference>
<dbReference type="OrthoDB" id="5179393at2"/>
<dbReference type="EMBL" id="FUWS01000003">
    <property type="protein sequence ID" value="SJZ76279.1"/>
    <property type="molecule type" value="Genomic_DNA"/>
</dbReference>
<dbReference type="InterPro" id="IPR040701">
    <property type="entry name" value="Bact_RF_family2"/>
</dbReference>
<dbReference type="Proteomes" id="UP000190637">
    <property type="component" value="Unassembled WGS sequence"/>
</dbReference>
<dbReference type="RefSeq" id="WP_078760751.1">
    <property type="nucleotide sequence ID" value="NZ_FUWS01000003.1"/>
</dbReference>
<sequence>MDLGFLHPLYSVSGPVASVYLDTTRSTESAAKEIELRWRGLREELAASGADEETLQALDGVVGGVSNLPGPQGEALFAAEGRILAAHTLPRPPVRDRASWRRGGDPLELVTVLDAGVPHVVVAVDRLGADVDAYPAHGGPVDERSFSGATLHVQKVNAGGWSHKRYQRHSEEVWSENAAAVAGDVEEAVAEVSAAVVFVGGDERAIGKLREHLSERVHDLVVEVPGGRAEGGAVDSLREAVDAGLRDRANARHAEVLAELSQELGRDGRAVQGADSTAGALRTGQVRTLLLSPDVIDEPVMWASATDPLEVSTERGRLTDPDTAFQGPASALLLRAAQATDAGFTTLPDPKDATDGVAALLRFTMEE</sequence>
<keyword evidence="2" id="KW-1185">Reference proteome</keyword>
<dbReference type="AlphaFoldDB" id="A0A1T4NAI2"/>
<dbReference type="Gene3D" id="3.30.420.60">
    <property type="entry name" value="eRF1 domain 2"/>
    <property type="match status" value="1"/>
</dbReference>
<evidence type="ECO:0008006" key="3">
    <source>
        <dbReference type="Google" id="ProtNLM"/>
    </source>
</evidence>
<proteinExistence type="predicted"/>
<dbReference type="Pfam" id="PF18844">
    <property type="entry name" value="baeRF_family2"/>
    <property type="match status" value="1"/>
</dbReference>
<accession>A0A1T4NAI2</accession>